<dbReference type="SUPFAM" id="SSF53067">
    <property type="entry name" value="Actin-like ATPase domain"/>
    <property type="match status" value="1"/>
</dbReference>
<evidence type="ECO:0000256" key="3">
    <source>
        <dbReference type="SAM" id="MobiDB-lite"/>
    </source>
</evidence>
<sequence>MWAIGMMSGTSLDGIDIAMIETDGETVQSFGPVASYPYDQEGADRPLIFGAMDDARDLTDRAARPGRLAAAEEAVTRLNRDALLRFLEGDLPARPDVVGFHGQTVVHRPQLGLTLQLGDGAALASAAGIPVIHDLRQSDMEAGGQGAPLVPVFHRALVRALGRSGPVVVLNLGGVANITYLDGTGDELLACDVGPANALLDDFMLARTGQVCDENGAAAAAGRVDEAVLARLMSHEFFRMGPPKSLDRNEFRAFAADVAPWQTIALEDGAATMSAFTAAGVASVVPYLPKTPDSWIVCGGGAHNATLIRMLRERLAPARVETGAEIGWSVDHIEAQAFAFLAVRSLRGLPLSFPGTTGVPRPQTGGVLASPGPDLPRKAAVA</sequence>
<keyword evidence="2 4" id="KW-0808">Transferase</keyword>
<dbReference type="RefSeq" id="WP_319843529.1">
    <property type="nucleotide sequence ID" value="NZ_JAXAFJ010000002.1"/>
</dbReference>
<evidence type="ECO:0000313" key="4">
    <source>
        <dbReference type="EMBL" id="MDX6805412.1"/>
    </source>
</evidence>
<proteinExistence type="inferred from homology"/>
<comment type="function">
    <text evidence="2">Catalyzes the specific phosphorylation of 1,6-anhydro-N-acetylmuramic acid (anhMurNAc) with the simultaneous cleavage of the 1,6-anhydro ring, generating MurNAc-6-P. Is required for the utilization of anhMurNAc either imported from the medium or derived from its own cell wall murein, and thus plays a role in cell wall recycling.</text>
</comment>
<name>A0ABU4RKR0_9HYPH</name>
<dbReference type="EC" id="2.7.1.170" evidence="2"/>
<feature type="binding site" evidence="2">
    <location>
        <begin position="9"/>
        <end position="16"/>
    </location>
    <ligand>
        <name>ATP</name>
        <dbReference type="ChEBI" id="CHEBI:30616"/>
    </ligand>
</feature>
<organism evidence="4 5">
    <name type="scientific">Terrihabitans rhizophilus</name>
    <dbReference type="NCBI Taxonomy" id="3092662"/>
    <lineage>
        <taxon>Bacteria</taxon>
        <taxon>Pseudomonadati</taxon>
        <taxon>Pseudomonadota</taxon>
        <taxon>Alphaproteobacteria</taxon>
        <taxon>Hyphomicrobiales</taxon>
        <taxon>Terrihabitans</taxon>
    </lineage>
</organism>
<evidence type="ECO:0000256" key="1">
    <source>
        <dbReference type="ARBA" id="ARBA00023277"/>
    </source>
</evidence>
<dbReference type="InterPro" id="IPR043129">
    <property type="entry name" value="ATPase_NBD"/>
</dbReference>
<dbReference type="HAMAP" id="MF_01270">
    <property type="entry name" value="AnhMurNAc_kinase"/>
    <property type="match status" value="1"/>
</dbReference>
<evidence type="ECO:0000256" key="2">
    <source>
        <dbReference type="HAMAP-Rule" id="MF_01270"/>
    </source>
</evidence>
<reference evidence="4 5" key="1">
    <citation type="submission" date="2023-11" db="EMBL/GenBank/DDBJ databases">
        <authorList>
            <person name="Bao R."/>
        </authorList>
    </citation>
    <scope>NUCLEOTIDE SEQUENCE [LARGE SCALE GENOMIC DNA]</scope>
    <source>
        <strain evidence="4 5">PJ23</strain>
    </source>
</reference>
<accession>A0ABU4RKR0</accession>
<feature type="region of interest" description="Disordered" evidence="3">
    <location>
        <begin position="354"/>
        <end position="382"/>
    </location>
</feature>
<dbReference type="Gene3D" id="3.30.420.40">
    <property type="match status" value="2"/>
</dbReference>
<gene>
    <name evidence="2" type="primary">anmK</name>
    <name evidence="4" type="ORF">SCD90_04985</name>
</gene>
<keyword evidence="2" id="KW-0547">Nucleotide-binding</keyword>
<dbReference type="Proteomes" id="UP001274321">
    <property type="component" value="Unassembled WGS sequence"/>
</dbReference>
<dbReference type="NCBIfam" id="NF007141">
    <property type="entry name" value="PRK09585.1-5"/>
    <property type="match status" value="1"/>
</dbReference>
<comment type="pathway">
    <text evidence="2">Amino-sugar metabolism; 1,6-anhydro-N-acetylmuramate degradation.</text>
</comment>
<evidence type="ECO:0000313" key="5">
    <source>
        <dbReference type="Proteomes" id="UP001274321"/>
    </source>
</evidence>
<dbReference type="Pfam" id="PF03702">
    <property type="entry name" value="AnmK"/>
    <property type="match status" value="1"/>
</dbReference>
<keyword evidence="5" id="KW-1185">Reference proteome</keyword>
<comment type="similarity">
    <text evidence="2">Belongs to the anhydro-N-acetylmuramic acid kinase family.</text>
</comment>
<protein>
    <recommendedName>
        <fullName evidence="2">Anhydro-N-acetylmuramic acid kinase</fullName>
        <ecNumber evidence="2">2.7.1.170</ecNumber>
    </recommendedName>
    <alternativeName>
        <fullName evidence="2">AnhMurNAc kinase</fullName>
    </alternativeName>
</protein>
<dbReference type="InterPro" id="IPR005338">
    <property type="entry name" value="Anhydro_N_Ac-Mur_kinase"/>
</dbReference>
<comment type="catalytic activity">
    <reaction evidence="2">
        <text>1,6-anhydro-N-acetyl-beta-muramate + ATP + H2O = N-acetyl-D-muramate 6-phosphate + ADP + H(+)</text>
        <dbReference type="Rhea" id="RHEA:24952"/>
        <dbReference type="ChEBI" id="CHEBI:15377"/>
        <dbReference type="ChEBI" id="CHEBI:15378"/>
        <dbReference type="ChEBI" id="CHEBI:30616"/>
        <dbReference type="ChEBI" id="CHEBI:58690"/>
        <dbReference type="ChEBI" id="CHEBI:58722"/>
        <dbReference type="ChEBI" id="CHEBI:456216"/>
        <dbReference type="EC" id="2.7.1.170"/>
    </reaction>
</comment>
<dbReference type="EMBL" id="JAXAFJ010000002">
    <property type="protein sequence ID" value="MDX6805412.1"/>
    <property type="molecule type" value="Genomic_DNA"/>
</dbReference>
<comment type="caution">
    <text evidence="4">The sequence shown here is derived from an EMBL/GenBank/DDBJ whole genome shotgun (WGS) entry which is preliminary data.</text>
</comment>
<comment type="pathway">
    <text evidence="2">Cell wall biogenesis; peptidoglycan recycling.</text>
</comment>
<keyword evidence="2" id="KW-0067">ATP-binding</keyword>
<dbReference type="PANTHER" id="PTHR30605">
    <property type="entry name" value="ANHYDRO-N-ACETYLMURAMIC ACID KINASE"/>
    <property type="match status" value="1"/>
</dbReference>
<dbReference type="PANTHER" id="PTHR30605:SF0">
    <property type="entry name" value="ANHYDRO-N-ACETYLMURAMIC ACID KINASE"/>
    <property type="match status" value="1"/>
</dbReference>
<keyword evidence="2 4" id="KW-0418">Kinase</keyword>
<keyword evidence="1 2" id="KW-0119">Carbohydrate metabolism</keyword>
<dbReference type="GO" id="GO:0016301">
    <property type="term" value="F:kinase activity"/>
    <property type="evidence" value="ECO:0007669"/>
    <property type="project" value="UniProtKB-KW"/>
</dbReference>